<evidence type="ECO:0000256" key="1">
    <source>
        <dbReference type="ARBA" id="ARBA00023015"/>
    </source>
</evidence>
<accession>A0A9X3TQC8</accession>
<feature type="DNA-binding region" description="H-T-H motif" evidence="4">
    <location>
        <begin position="26"/>
        <end position="45"/>
    </location>
</feature>
<dbReference type="EMBL" id="JAPYYP010000008">
    <property type="protein sequence ID" value="MDA5108555.1"/>
    <property type="molecule type" value="Genomic_DNA"/>
</dbReference>
<dbReference type="SUPFAM" id="SSF48498">
    <property type="entry name" value="Tetracyclin repressor-like, C-terminal domain"/>
    <property type="match status" value="1"/>
</dbReference>
<sequence length="203" mass="23247">MSIRTVDKITKLARSLFAERGYEATAMNDIAEGVGIKKPAIYTYFAGKDELFLAVFRQLAQEYREKMDTLWDRVRGKSVQERLSAMFAGYIRVFAGQPESSMLWNRVLLYPPAHLKEQLWAELLETERPFAERLRQTLADGVNEGIIKADGLHELELSFRSLREGLLMAYLINPELDAAKIERVWHHFWNGIGGQAAKQEGEV</sequence>
<dbReference type="SUPFAM" id="SSF46689">
    <property type="entry name" value="Homeodomain-like"/>
    <property type="match status" value="1"/>
</dbReference>
<dbReference type="InterPro" id="IPR009057">
    <property type="entry name" value="Homeodomain-like_sf"/>
</dbReference>
<organism evidence="6 7">
    <name type="scientific">Brevibacillus thermoruber</name>
    <dbReference type="NCBI Taxonomy" id="33942"/>
    <lineage>
        <taxon>Bacteria</taxon>
        <taxon>Bacillati</taxon>
        <taxon>Bacillota</taxon>
        <taxon>Bacilli</taxon>
        <taxon>Bacillales</taxon>
        <taxon>Paenibacillaceae</taxon>
        <taxon>Brevibacillus</taxon>
    </lineage>
</organism>
<dbReference type="InterPro" id="IPR001647">
    <property type="entry name" value="HTH_TetR"/>
</dbReference>
<dbReference type="PANTHER" id="PTHR30055:SF238">
    <property type="entry name" value="MYCOFACTOCIN BIOSYNTHESIS TRANSCRIPTIONAL REGULATOR MFTR-RELATED"/>
    <property type="match status" value="1"/>
</dbReference>
<dbReference type="PANTHER" id="PTHR30055">
    <property type="entry name" value="HTH-TYPE TRANSCRIPTIONAL REGULATOR RUTR"/>
    <property type="match status" value="1"/>
</dbReference>
<protein>
    <submittedName>
        <fullName evidence="6">TetR/AcrR family transcriptional regulator</fullName>
    </submittedName>
</protein>
<keyword evidence="1" id="KW-0805">Transcription regulation</keyword>
<keyword evidence="7" id="KW-1185">Reference proteome</keyword>
<dbReference type="Proteomes" id="UP001151071">
    <property type="component" value="Unassembled WGS sequence"/>
</dbReference>
<evidence type="ECO:0000256" key="3">
    <source>
        <dbReference type="ARBA" id="ARBA00023163"/>
    </source>
</evidence>
<proteinExistence type="predicted"/>
<evidence type="ECO:0000259" key="5">
    <source>
        <dbReference type="PROSITE" id="PS50977"/>
    </source>
</evidence>
<feature type="domain" description="HTH tetR-type" evidence="5">
    <location>
        <begin position="3"/>
        <end position="63"/>
    </location>
</feature>
<dbReference type="GO" id="GO:0003700">
    <property type="term" value="F:DNA-binding transcription factor activity"/>
    <property type="evidence" value="ECO:0007669"/>
    <property type="project" value="TreeGrafter"/>
</dbReference>
<evidence type="ECO:0000313" key="6">
    <source>
        <dbReference type="EMBL" id="MDA5108555.1"/>
    </source>
</evidence>
<evidence type="ECO:0000256" key="2">
    <source>
        <dbReference type="ARBA" id="ARBA00023125"/>
    </source>
</evidence>
<reference evidence="6" key="1">
    <citation type="submission" date="2022-12" db="EMBL/GenBank/DDBJ databases">
        <title>Draft genome sequence of the thermophilic strain Brevibacillus thermoruber HT42, isolated from Los Humeros, Puebla, Mexico, with biotechnological potential.</title>
        <authorList>
            <person name="Lara Sanchez J."/>
            <person name="Solis Palacios R."/>
            <person name="Bustos Baena A.S."/>
            <person name="Ruz Baez A.E."/>
            <person name="Espinosa Luna G."/>
            <person name="Oliart Ros R.M."/>
        </authorList>
    </citation>
    <scope>NUCLEOTIDE SEQUENCE</scope>
    <source>
        <strain evidence="6">HT42</strain>
    </source>
</reference>
<dbReference type="InterPro" id="IPR050109">
    <property type="entry name" value="HTH-type_TetR-like_transc_reg"/>
</dbReference>
<dbReference type="Gene3D" id="1.10.10.60">
    <property type="entry name" value="Homeodomain-like"/>
    <property type="match status" value="1"/>
</dbReference>
<dbReference type="GO" id="GO:0000976">
    <property type="term" value="F:transcription cis-regulatory region binding"/>
    <property type="evidence" value="ECO:0007669"/>
    <property type="project" value="TreeGrafter"/>
</dbReference>
<dbReference type="RefSeq" id="WP_271139995.1">
    <property type="nucleotide sequence ID" value="NZ_JAPYYP010000008.1"/>
</dbReference>
<keyword evidence="2 4" id="KW-0238">DNA-binding</keyword>
<name>A0A9X3TQC8_9BACL</name>
<dbReference type="PROSITE" id="PS50977">
    <property type="entry name" value="HTH_TETR_2"/>
    <property type="match status" value="1"/>
</dbReference>
<dbReference type="InterPro" id="IPR036271">
    <property type="entry name" value="Tet_transcr_reg_TetR-rel_C_sf"/>
</dbReference>
<dbReference type="AlphaFoldDB" id="A0A9X3TQC8"/>
<keyword evidence="3" id="KW-0804">Transcription</keyword>
<evidence type="ECO:0000313" key="7">
    <source>
        <dbReference type="Proteomes" id="UP001151071"/>
    </source>
</evidence>
<dbReference type="Gene3D" id="1.10.357.10">
    <property type="entry name" value="Tetracycline Repressor, domain 2"/>
    <property type="match status" value="1"/>
</dbReference>
<evidence type="ECO:0000256" key="4">
    <source>
        <dbReference type="PROSITE-ProRule" id="PRU00335"/>
    </source>
</evidence>
<dbReference type="Pfam" id="PF00440">
    <property type="entry name" value="TetR_N"/>
    <property type="match status" value="1"/>
</dbReference>
<dbReference type="PRINTS" id="PR00455">
    <property type="entry name" value="HTHTETR"/>
</dbReference>
<gene>
    <name evidence="6" type="ORF">O3V59_09290</name>
</gene>
<comment type="caution">
    <text evidence="6">The sequence shown here is derived from an EMBL/GenBank/DDBJ whole genome shotgun (WGS) entry which is preliminary data.</text>
</comment>